<dbReference type="AlphaFoldDB" id="D8LM24"/>
<accession>D8LM24</accession>
<evidence type="ECO:0000313" key="1">
    <source>
        <dbReference type="EMBL" id="CBN77238.1"/>
    </source>
</evidence>
<proteinExistence type="predicted"/>
<organism evidence="1 2">
    <name type="scientific">Ectocarpus siliculosus</name>
    <name type="common">Brown alga</name>
    <name type="synonym">Conferva siliculosa</name>
    <dbReference type="NCBI Taxonomy" id="2880"/>
    <lineage>
        <taxon>Eukaryota</taxon>
        <taxon>Sar</taxon>
        <taxon>Stramenopiles</taxon>
        <taxon>Ochrophyta</taxon>
        <taxon>PX clade</taxon>
        <taxon>Phaeophyceae</taxon>
        <taxon>Ectocarpales</taxon>
        <taxon>Ectocarpaceae</taxon>
        <taxon>Ectocarpus</taxon>
    </lineage>
</organism>
<name>D8LM24_ECTSI</name>
<gene>
    <name evidence="1" type="ORF">Esi_0038_0145</name>
</gene>
<dbReference type="EMBL" id="FN649742">
    <property type="protein sequence ID" value="CBN77238.1"/>
    <property type="molecule type" value="Genomic_DNA"/>
</dbReference>
<sequence length="82" mass="9162">MLSADGRREMGYTWSDIKMHAARVSGWLPRDPIVGCNTADEMAWTVLRGVMMKVPLMVTASTVRYLKDLEERAPAATEKFSG</sequence>
<evidence type="ECO:0000313" key="2">
    <source>
        <dbReference type="Proteomes" id="UP000002630"/>
    </source>
</evidence>
<protein>
    <submittedName>
        <fullName evidence="1">Uncharacterized protein</fullName>
    </submittedName>
</protein>
<reference evidence="1 2" key="1">
    <citation type="journal article" date="2010" name="Nature">
        <title>The Ectocarpus genome and the independent evolution of multicellularity in brown algae.</title>
        <authorList>
            <person name="Cock J.M."/>
            <person name="Sterck L."/>
            <person name="Rouze P."/>
            <person name="Scornet D."/>
            <person name="Allen A.E."/>
            <person name="Amoutzias G."/>
            <person name="Anthouard V."/>
            <person name="Artiguenave F."/>
            <person name="Aury J.M."/>
            <person name="Badger J.H."/>
            <person name="Beszteri B."/>
            <person name="Billiau K."/>
            <person name="Bonnet E."/>
            <person name="Bothwell J.H."/>
            <person name="Bowler C."/>
            <person name="Boyen C."/>
            <person name="Brownlee C."/>
            <person name="Carrano C.J."/>
            <person name="Charrier B."/>
            <person name="Cho G.Y."/>
            <person name="Coelho S.M."/>
            <person name="Collen J."/>
            <person name="Corre E."/>
            <person name="Da Silva C."/>
            <person name="Delage L."/>
            <person name="Delaroque N."/>
            <person name="Dittami S.M."/>
            <person name="Doulbeau S."/>
            <person name="Elias M."/>
            <person name="Farnham G."/>
            <person name="Gachon C.M."/>
            <person name="Gschloessl B."/>
            <person name="Heesch S."/>
            <person name="Jabbari K."/>
            <person name="Jubin C."/>
            <person name="Kawai H."/>
            <person name="Kimura K."/>
            <person name="Kloareg B."/>
            <person name="Kupper F.C."/>
            <person name="Lang D."/>
            <person name="Le Bail A."/>
            <person name="Leblanc C."/>
            <person name="Lerouge P."/>
            <person name="Lohr M."/>
            <person name="Lopez P.J."/>
            <person name="Martens C."/>
            <person name="Maumus F."/>
            <person name="Michel G."/>
            <person name="Miranda-Saavedra D."/>
            <person name="Morales J."/>
            <person name="Moreau H."/>
            <person name="Motomura T."/>
            <person name="Nagasato C."/>
            <person name="Napoli C.A."/>
            <person name="Nelson D.R."/>
            <person name="Nyvall-Collen P."/>
            <person name="Peters A.F."/>
            <person name="Pommier C."/>
            <person name="Potin P."/>
            <person name="Poulain J."/>
            <person name="Quesneville H."/>
            <person name="Read B."/>
            <person name="Rensing S.A."/>
            <person name="Ritter A."/>
            <person name="Rousvoal S."/>
            <person name="Samanta M."/>
            <person name="Samson G."/>
            <person name="Schroeder D.C."/>
            <person name="Segurens B."/>
            <person name="Strittmatter M."/>
            <person name="Tonon T."/>
            <person name="Tregear J.W."/>
            <person name="Valentin K."/>
            <person name="von Dassow P."/>
            <person name="Yamagishi T."/>
            <person name="Van de Peer Y."/>
            <person name="Wincker P."/>
        </authorList>
    </citation>
    <scope>NUCLEOTIDE SEQUENCE [LARGE SCALE GENOMIC DNA]</scope>
    <source>
        <strain evidence="2">Ec32 / CCAP1310/4</strain>
    </source>
</reference>
<dbReference type="EMBL" id="FN648575">
    <property type="protein sequence ID" value="CBN77238.1"/>
    <property type="molecule type" value="Genomic_DNA"/>
</dbReference>
<dbReference type="InParanoid" id="D8LM24"/>
<dbReference type="Proteomes" id="UP000002630">
    <property type="component" value="Linkage Group LG17"/>
</dbReference>
<keyword evidence="2" id="KW-1185">Reference proteome</keyword>